<evidence type="ECO:0000256" key="1">
    <source>
        <dbReference type="SAM" id="SignalP"/>
    </source>
</evidence>
<evidence type="ECO:0000313" key="3">
    <source>
        <dbReference type="Proteomes" id="UP000824998"/>
    </source>
</evidence>
<protein>
    <submittedName>
        <fullName evidence="2">Uncharacterized protein</fullName>
    </submittedName>
</protein>
<feature type="chain" id="PRO_5040355850" evidence="1">
    <location>
        <begin position="21"/>
        <end position="411"/>
    </location>
</feature>
<keyword evidence="3" id="KW-1185">Reference proteome</keyword>
<dbReference type="AlphaFoldDB" id="A0A9P8CBA9"/>
<organism evidence="2 3">
    <name type="scientific">Amylocarpus encephaloides</name>
    <dbReference type="NCBI Taxonomy" id="45428"/>
    <lineage>
        <taxon>Eukaryota</taxon>
        <taxon>Fungi</taxon>
        <taxon>Dikarya</taxon>
        <taxon>Ascomycota</taxon>
        <taxon>Pezizomycotina</taxon>
        <taxon>Leotiomycetes</taxon>
        <taxon>Helotiales</taxon>
        <taxon>Helotiales incertae sedis</taxon>
        <taxon>Amylocarpus</taxon>
    </lineage>
</organism>
<name>A0A9P8CBA9_9HELO</name>
<feature type="signal peptide" evidence="1">
    <location>
        <begin position="1"/>
        <end position="20"/>
    </location>
</feature>
<dbReference type="EMBL" id="MU251363">
    <property type="protein sequence ID" value="KAG9239011.1"/>
    <property type="molecule type" value="Genomic_DNA"/>
</dbReference>
<accession>A0A9P8CBA9</accession>
<reference evidence="2" key="1">
    <citation type="journal article" date="2021" name="IMA Fungus">
        <title>Genomic characterization of three marine fungi, including Emericellopsis atlantica sp. nov. with signatures of a generalist lifestyle and marine biomass degradation.</title>
        <authorList>
            <person name="Hagestad O.C."/>
            <person name="Hou L."/>
            <person name="Andersen J.H."/>
            <person name="Hansen E.H."/>
            <person name="Altermark B."/>
            <person name="Li C."/>
            <person name="Kuhnert E."/>
            <person name="Cox R.J."/>
            <person name="Crous P.W."/>
            <person name="Spatafora J.W."/>
            <person name="Lail K."/>
            <person name="Amirebrahimi M."/>
            <person name="Lipzen A."/>
            <person name="Pangilinan J."/>
            <person name="Andreopoulos W."/>
            <person name="Hayes R.D."/>
            <person name="Ng V."/>
            <person name="Grigoriev I.V."/>
            <person name="Jackson S.A."/>
            <person name="Sutton T.D.S."/>
            <person name="Dobson A.D.W."/>
            <person name="Rama T."/>
        </authorList>
    </citation>
    <scope>NUCLEOTIDE SEQUENCE</scope>
    <source>
        <strain evidence="2">TRa018bII</strain>
    </source>
</reference>
<evidence type="ECO:0000313" key="2">
    <source>
        <dbReference type="EMBL" id="KAG9239011.1"/>
    </source>
</evidence>
<dbReference type="Proteomes" id="UP000824998">
    <property type="component" value="Unassembled WGS sequence"/>
</dbReference>
<proteinExistence type="predicted"/>
<sequence length="411" mass="44390">MKTSIQQLVTLLSLVRSLQAQFIPEEEARLLAWRAYGTFVSQQLTAGVPLSPGKDFVFVTPPNLASVRGGTPCPDSVTNFDLFTLADGLQTVNEPLMDNSGPSYVDNLFENTANTALQNYEISLYGSQYSTLSSQRDKIRNNAGDELASEPGYNMPVYGAAGTYNVKINPFQENQQTDGLIYKPAYSLTGGFEEVCDSWINYTGPVNTVYNWNMNNVNGKDWTSLGVNVELDANYARLVGGGFYFGLISANKGGTTETTVFQQWSSKFTTSVSLKLSMKGLQVFNLQPGYWNVGGVRSTYPKQLPAPIGKDTLAGKVQLQKLLIGTEVGLSITVSDTGTYNSIYQFIEDAKRNVGGGFSIFGFHFGAGGSSATHRDIKDVSFVTQQSGGQVIIAASPKGVPVQLGALGRAL</sequence>
<keyword evidence="1" id="KW-0732">Signal</keyword>
<comment type="caution">
    <text evidence="2">The sequence shown here is derived from an EMBL/GenBank/DDBJ whole genome shotgun (WGS) entry which is preliminary data.</text>
</comment>
<gene>
    <name evidence="2" type="ORF">BJ875DRAFT_392238</name>
</gene>
<dbReference type="OrthoDB" id="5047692at2759"/>